<dbReference type="AlphaFoldDB" id="A0A4D9E2T1"/>
<evidence type="ECO:0000256" key="4">
    <source>
        <dbReference type="SAM" id="MobiDB-lite"/>
    </source>
</evidence>
<evidence type="ECO:0000256" key="1">
    <source>
        <dbReference type="ARBA" id="ARBA00023018"/>
    </source>
</evidence>
<comment type="subcellular location">
    <subcellularLocation>
        <location evidence="3">Synaptic cell membrane</location>
        <topology evidence="3">Multi-pass membrane protein</topology>
    </subcellularLocation>
</comment>
<comment type="caution">
    <text evidence="6">The sequence shown here is derived from an EMBL/GenBank/DDBJ whole genome shotgun (WGS) entry which is preliminary data.</text>
</comment>
<dbReference type="InterPro" id="IPR018000">
    <property type="entry name" value="Neurotransmitter_ion_chnl_CS"/>
</dbReference>
<keyword evidence="1" id="KW-0770">Synapse</keyword>
<reference evidence="6 7" key="1">
    <citation type="submission" date="2019-04" db="EMBL/GenBank/DDBJ databases">
        <title>Draft genome of the big-headed turtle Platysternon megacephalum.</title>
        <authorList>
            <person name="Gong S."/>
        </authorList>
    </citation>
    <scope>NUCLEOTIDE SEQUENCE [LARGE SCALE GENOMIC DNA]</scope>
    <source>
        <strain evidence="6">DO16091913</strain>
        <tissue evidence="6">Muscle</tissue>
    </source>
</reference>
<dbReference type="Gene3D" id="2.70.170.10">
    <property type="entry name" value="Neurotransmitter-gated ion-channel ligand-binding domain"/>
    <property type="match status" value="1"/>
</dbReference>
<dbReference type="InterPro" id="IPR036734">
    <property type="entry name" value="Neur_chan_lig-bd_sf"/>
</dbReference>
<evidence type="ECO:0000259" key="5">
    <source>
        <dbReference type="Pfam" id="PF02931"/>
    </source>
</evidence>
<dbReference type="InterPro" id="IPR006202">
    <property type="entry name" value="Neur_chan_lig-bd"/>
</dbReference>
<dbReference type="PROSITE" id="PS00236">
    <property type="entry name" value="NEUROTR_ION_CHANNEL"/>
    <property type="match status" value="1"/>
</dbReference>
<accession>A0A4D9E2T1</accession>
<evidence type="ECO:0000313" key="7">
    <source>
        <dbReference type="Proteomes" id="UP000297703"/>
    </source>
</evidence>
<sequence>MEGSSTSNNKPENAETVRGTMAGKVDEEKFFSRPFLSITHNGIITTLRQHHVTIACNLKMHKFPFDNQMCKISLFSDMNSATDLILQSNQTTDEVNKNSKLYHLTDGEWKFTNINIIPETEEDDEEVYTGIIYEVQALEADKFSG</sequence>
<dbReference type="Proteomes" id="UP000297703">
    <property type="component" value="Unassembled WGS sequence"/>
</dbReference>
<protein>
    <submittedName>
        <fullName evidence="6">E3 ubiquitin-protein ligase MARCH9</fullName>
    </submittedName>
</protein>
<evidence type="ECO:0000313" key="6">
    <source>
        <dbReference type="EMBL" id="TFK04586.1"/>
    </source>
</evidence>
<keyword evidence="7" id="KW-1185">Reference proteome</keyword>
<keyword evidence="2" id="KW-0472">Membrane</keyword>
<dbReference type="EMBL" id="QXTE01000131">
    <property type="protein sequence ID" value="TFK04586.1"/>
    <property type="molecule type" value="Genomic_DNA"/>
</dbReference>
<dbReference type="SUPFAM" id="SSF63712">
    <property type="entry name" value="Nicotinic receptor ligand binding domain-like"/>
    <property type="match status" value="1"/>
</dbReference>
<evidence type="ECO:0000256" key="3">
    <source>
        <dbReference type="ARBA" id="ARBA00034099"/>
    </source>
</evidence>
<feature type="compositionally biased region" description="Polar residues" evidence="4">
    <location>
        <begin position="1"/>
        <end position="11"/>
    </location>
</feature>
<dbReference type="STRING" id="55544.A0A4D9E2T1"/>
<feature type="region of interest" description="Disordered" evidence="4">
    <location>
        <begin position="1"/>
        <end position="21"/>
    </location>
</feature>
<dbReference type="GO" id="GO:0097060">
    <property type="term" value="C:synaptic membrane"/>
    <property type="evidence" value="ECO:0007669"/>
    <property type="project" value="UniProtKB-SubCell"/>
</dbReference>
<dbReference type="OrthoDB" id="6097796at2759"/>
<dbReference type="GO" id="GO:0005230">
    <property type="term" value="F:extracellular ligand-gated monoatomic ion channel activity"/>
    <property type="evidence" value="ECO:0007669"/>
    <property type="project" value="InterPro"/>
</dbReference>
<evidence type="ECO:0000256" key="2">
    <source>
        <dbReference type="ARBA" id="ARBA00023136"/>
    </source>
</evidence>
<gene>
    <name evidence="6" type="ORF">DR999_PMT12798</name>
</gene>
<proteinExistence type="predicted"/>
<dbReference type="Pfam" id="PF02931">
    <property type="entry name" value="Neur_chan_LBD"/>
    <property type="match status" value="1"/>
</dbReference>
<organism evidence="6 7">
    <name type="scientific">Platysternon megacephalum</name>
    <name type="common">big-headed turtle</name>
    <dbReference type="NCBI Taxonomy" id="55544"/>
    <lineage>
        <taxon>Eukaryota</taxon>
        <taxon>Metazoa</taxon>
        <taxon>Chordata</taxon>
        <taxon>Craniata</taxon>
        <taxon>Vertebrata</taxon>
        <taxon>Euteleostomi</taxon>
        <taxon>Archelosauria</taxon>
        <taxon>Testudinata</taxon>
        <taxon>Testudines</taxon>
        <taxon>Cryptodira</taxon>
        <taxon>Durocryptodira</taxon>
        <taxon>Testudinoidea</taxon>
        <taxon>Platysternidae</taxon>
        <taxon>Platysternon</taxon>
    </lineage>
</organism>
<name>A0A4D9E2T1_9SAUR</name>
<reference evidence="6 7" key="2">
    <citation type="submission" date="2019-04" db="EMBL/GenBank/DDBJ databases">
        <title>The genome sequence of big-headed turtle.</title>
        <authorList>
            <person name="Gong S."/>
        </authorList>
    </citation>
    <scope>NUCLEOTIDE SEQUENCE [LARGE SCALE GENOMIC DNA]</scope>
    <source>
        <strain evidence="6">DO16091913</strain>
        <tissue evidence="6">Muscle</tissue>
    </source>
</reference>
<feature type="domain" description="Neurotransmitter-gated ion-channel ligand-binding" evidence="5">
    <location>
        <begin position="33"/>
        <end position="133"/>
    </location>
</feature>